<dbReference type="KEGG" id="caua:113037950"/>
<feature type="compositionally biased region" description="Acidic residues" evidence="6">
    <location>
        <begin position="644"/>
        <end position="655"/>
    </location>
</feature>
<feature type="compositionally biased region" description="Acidic residues" evidence="6">
    <location>
        <begin position="2913"/>
        <end position="2935"/>
    </location>
</feature>
<dbReference type="SMART" id="SM00537">
    <property type="entry name" value="DCX"/>
    <property type="match status" value="1"/>
</dbReference>
<feature type="compositionally biased region" description="Low complexity" evidence="6">
    <location>
        <begin position="1035"/>
        <end position="1052"/>
    </location>
</feature>
<feature type="compositionally biased region" description="Low complexity" evidence="6">
    <location>
        <begin position="815"/>
        <end position="830"/>
    </location>
</feature>
<feature type="compositionally biased region" description="Polar residues" evidence="6">
    <location>
        <begin position="789"/>
        <end position="798"/>
    </location>
</feature>
<feature type="compositionally biased region" description="Basic residues" evidence="6">
    <location>
        <begin position="106"/>
        <end position="115"/>
    </location>
</feature>
<feature type="region of interest" description="Disordered" evidence="6">
    <location>
        <begin position="3611"/>
        <end position="3720"/>
    </location>
</feature>
<feature type="compositionally biased region" description="Basic and acidic residues" evidence="6">
    <location>
        <begin position="1837"/>
        <end position="1856"/>
    </location>
</feature>
<feature type="compositionally biased region" description="Low complexity" evidence="6">
    <location>
        <begin position="1306"/>
        <end position="1327"/>
    </location>
</feature>
<feature type="region of interest" description="Disordered" evidence="6">
    <location>
        <begin position="2560"/>
        <end position="2635"/>
    </location>
</feature>
<proteinExistence type="predicted"/>
<feature type="compositionally biased region" description="Polar residues" evidence="6">
    <location>
        <begin position="1966"/>
        <end position="1975"/>
    </location>
</feature>
<feature type="compositionally biased region" description="Basic and acidic residues" evidence="6">
    <location>
        <begin position="1333"/>
        <end position="1354"/>
    </location>
</feature>
<feature type="compositionally biased region" description="Polar residues" evidence="6">
    <location>
        <begin position="3690"/>
        <end position="3707"/>
    </location>
</feature>
<feature type="compositionally biased region" description="Polar residues" evidence="6">
    <location>
        <begin position="1136"/>
        <end position="1150"/>
    </location>
</feature>
<feature type="compositionally biased region" description="Acidic residues" evidence="6">
    <location>
        <begin position="3124"/>
        <end position="3136"/>
    </location>
</feature>
<feature type="compositionally biased region" description="Acidic residues" evidence="6">
    <location>
        <begin position="3233"/>
        <end position="3244"/>
    </location>
</feature>
<feature type="compositionally biased region" description="Low complexity" evidence="6">
    <location>
        <begin position="1071"/>
        <end position="1089"/>
    </location>
</feature>
<evidence type="ECO:0000313" key="8">
    <source>
        <dbReference type="Proteomes" id="UP000515129"/>
    </source>
</evidence>
<feature type="compositionally biased region" description="Low complexity" evidence="6">
    <location>
        <begin position="1217"/>
        <end position="1234"/>
    </location>
</feature>
<dbReference type="Pfam" id="PF03607">
    <property type="entry name" value="DCX"/>
    <property type="match status" value="1"/>
</dbReference>
<feature type="compositionally biased region" description="Basic and acidic residues" evidence="6">
    <location>
        <begin position="2676"/>
        <end position="2690"/>
    </location>
</feature>
<dbReference type="Proteomes" id="UP000515129">
    <property type="component" value="Chromosome 20"/>
</dbReference>
<feature type="compositionally biased region" description="Acidic residues" evidence="6">
    <location>
        <begin position="3662"/>
        <end position="3685"/>
    </location>
</feature>
<feature type="compositionally biased region" description="Acidic residues" evidence="6">
    <location>
        <begin position="1235"/>
        <end position="1244"/>
    </location>
</feature>
<feature type="region of interest" description="Disordered" evidence="6">
    <location>
        <begin position="3455"/>
        <end position="3595"/>
    </location>
</feature>
<gene>
    <name evidence="9" type="primary">rp1l1b</name>
</gene>
<evidence type="ECO:0000313" key="9">
    <source>
        <dbReference type="RefSeq" id="XP_026051047.1"/>
    </source>
</evidence>
<feature type="compositionally biased region" description="Acidic residues" evidence="6">
    <location>
        <begin position="3146"/>
        <end position="3162"/>
    </location>
</feature>
<feature type="compositionally biased region" description="Low complexity" evidence="6">
    <location>
        <begin position="2703"/>
        <end position="2713"/>
    </location>
</feature>
<feature type="compositionally biased region" description="Basic and acidic residues" evidence="6">
    <location>
        <begin position="2089"/>
        <end position="2110"/>
    </location>
</feature>
<feature type="region of interest" description="Disordered" evidence="6">
    <location>
        <begin position="1167"/>
        <end position="1644"/>
    </location>
</feature>
<feature type="compositionally biased region" description="Basic and acidic residues" evidence="6">
    <location>
        <begin position="868"/>
        <end position="885"/>
    </location>
</feature>
<feature type="compositionally biased region" description="Polar residues" evidence="6">
    <location>
        <begin position="1533"/>
        <end position="1550"/>
    </location>
</feature>
<feature type="compositionally biased region" description="Polar residues" evidence="6">
    <location>
        <begin position="943"/>
        <end position="955"/>
    </location>
</feature>
<feature type="compositionally biased region" description="Low complexity" evidence="6">
    <location>
        <begin position="27"/>
        <end position="40"/>
    </location>
</feature>
<feature type="compositionally biased region" description="Polar residues" evidence="6">
    <location>
        <begin position="1514"/>
        <end position="1526"/>
    </location>
</feature>
<feature type="compositionally biased region" description="Low complexity" evidence="6">
    <location>
        <begin position="3221"/>
        <end position="3232"/>
    </location>
</feature>
<feature type="compositionally biased region" description="Acidic residues" evidence="6">
    <location>
        <begin position="2992"/>
        <end position="3001"/>
    </location>
</feature>
<name>A0A6P6IX74_CARAU</name>
<feature type="compositionally biased region" description="Basic and acidic residues" evidence="6">
    <location>
        <begin position="3245"/>
        <end position="3262"/>
    </location>
</feature>
<dbReference type="CTD" id="101885561"/>
<dbReference type="GO" id="GO:0060041">
    <property type="term" value="P:retina development in camera-type eye"/>
    <property type="evidence" value="ECO:0007669"/>
    <property type="project" value="TreeGrafter"/>
</dbReference>
<feature type="region of interest" description="Disordered" evidence="6">
    <location>
        <begin position="2053"/>
        <end position="2110"/>
    </location>
</feature>
<feature type="region of interest" description="Disordered" evidence="6">
    <location>
        <begin position="19"/>
        <end position="41"/>
    </location>
</feature>
<feature type="compositionally biased region" description="Polar residues" evidence="6">
    <location>
        <begin position="2004"/>
        <end position="2013"/>
    </location>
</feature>
<feature type="compositionally biased region" description="Basic and acidic residues" evidence="6">
    <location>
        <begin position="1444"/>
        <end position="1466"/>
    </location>
</feature>
<feature type="region of interest" description="Disordered" evidence="6">
    <location>
        <begin position="1695"/>
        <end position="1948"/>
    </location>
</feature>
<feature type="compositionally biased region" description="Polar residues" evidence="6">
    <location>
        <begin position="1904"/>
        <end position="1914"/>
    </location>
</feature>
<feature type="compositionally biased region" description="Basic and acidic residues" evidence="6">
    <location>
        <begin position="1195"/>
        <end position="1205"/>
    </location>
</feature>
<dbReference type="InterPro" id="IPR003533">
    <property type="entry name" value="Doublecortin_dom"/>
</dbReference>
<feature type="region of interest" description="Disordered" evidence="6">
    <location>
        <begin position="542"/>
        <end position="665"/>
    </location>
</feature>
<feature type="compositionally biased region" description="Low complexity" evidence="6">
    <location>
        <begin position="1809"/>
        <end position="1820"/>
    </location>
</feature>
<feature type="compositionally biased region" description="Acidic residues" evidence="6">
    <location>
        <begin position="2666"/>
        <end position="2675"/>
    </location>
</feature>
<keyword evidence="5" id="KW-0966">Cell projection</keyword>
<dbReference type="GO" id="GO:0042461">
    <property type="term" value="P:photoreceptor cell development"/>
    <property type="evidence" value="ECO:0007669"/>
    <property type="project" value="TreeGrafter"/>
</dbReference>
<evidence type="ECO:0000256" key="3">
    <source>
        <dbReference type="ARBA" id="ARBA00022490"/>
    </source>
</evidence>
<dbReference type="InterPro" id="IPR036572">
    <property type="entry name" value="Doublecortin_dom_sf"/>
</dbReference>
<feature type="compositionally biased region" description="Acidic residues" evidence="6">
    <location>
        <begin position="3309"/>
        <end position="3327"/>
    </location>
</feature>
<dbReference type="OrthoDB" id="1738954at2759"/>
<reference evidence="9" key="1">
    <citation type="submission" date="2025-08" db="UniProtKB">
        <authorList>
            <consortium name="RefSeq"/>
        </authorList>
    </citation>
    <scope>IDENTIFICATION</scope>
    <source>
        <strain evidence="9">Wakin</strain>
        <tissue evidence="9">Muscle</tissue>
    </source>
</reference>
<feature type="compositionally biased region" description="Low complexity" evidence="6">
    <location>
        <begin position="1712"/>
        <end position="1723"/>
    </location>
</feature>
<feature type="compositionally biased region" description="Polar residues" evidence="6">
    <location>
        <begin position="2342"/>
        <end position="2359"/>
    </location>
</feature>
<feature type="compositionally biased region" description="Acidic residues" evidence="6">
    <location>
        <begin position="3208"/>
        <end position="3220"/>
    </location>
</feature>
<feature type="region of interest" description="Disordered" evidence="6">
    <location>
        <begin position="2426"/>
        <end position="2490"/>
    </location>
</feature>
<feature type="region of interest" description="Disordered" evidence="6">
    <location>
        <begin position="755"/>
        <end position="967"/>
    </location>
</feature>
<evidence type="ECO:0000256" key="2">
    <source>
        <dbReference type="ARBA" id="ARBA00004496"/>
    </source>
</evidence>
<feature type="compositionally biased region" description="Basic and acidic residues" evidence="6">
    <location>
        <begin position="1556"/>
        <end position="1585"/>
    </location>
</feature>
<protein>
    <submittedName>
        <fullName evidence="9">Retinitis pigmentosa 1-like 1 protein</fullName>
    </submittedName>
</protein>
<feature type="compositionally biased region" description="Polar residues" evidence="6">
    <location>
        <begin position="2265"/>
        <end position="2285"/>
    </location>
</feature>
<feature type="compositionally biased region" description="Basic and acidic residues" evidence="6">
    <location>
        <begin position="2599"/>
        <end position="2608"/>
    </location>
</feature>
<feature type="region of interest" description="Disordered" evidence="6">
    <location>
        <begin position="466"/>
        <end position="510"/>
    </location>
</feature>
<feature type="compositionally biased region" description="Acidic residues" evidence="6">
    <location>
        <begin position="2826"/>
        <end position="2841"/>
    </location>
</feature>
<evidence type="ECO:0000259" key="7">
    <source>
        <dbReference type="PROSITE" id="PS50309"/>
    </source>
</evidence>
<feature type="compositionally biased region" description="Polar residues" evidence="6">
    <location>
        <begin position="2211"/>
        <end position="2235"/>
    </location>
</feature>
<feature type="compositionally biased region" description="Basic and acidic residues" evidence="6">
    <location>
        <begin position="3373"/>
        <end position="3390"/>
    </location>
</feature>
<feature type="compositionally biased region" description="Basic and acidic residues" evidence="6">
    <location>
        <begin position="3328"/>
        <end position="3345"/>
    </location>
</feature>
<feature type="compositionally biased region" description="Polar residues" evidence="6">
    <location>
        <begin position="1251"/>
        <end position="1260"/>
    </location>
</feature>
<feature type="compositionally biased region" description="Polar residues" evidence="6">
    <location>
        <begin position="575"/>
        <end position="589"/>
    </location>
</feature>
<comment type="subcellular location">
    <subcellularLocation>
        <location evidence="1">Cell projection</location>
    </subcellularLocation>
    <subcellularLocation>
        <location evidence="2">Cytoplasm</location>
    </subcellularLocation>
</comment>
<feature type="compositionally biased region" description="Basic and acidic residues" evidence="6">
    <location>
        <begin position="1793"/>
        <end position="1808"/>
    </location>
</feature>
<feature type="compositionally biased region" description="Acidic residues" evidence="6">
    <location>
        <begin position="2860"/>
        <end position="2874"/>
    </location>
</feature>
<feature type="compositionally biased region" description="Low complexity" evidence="6">
    <location>
        <begin position="889"/>
        <end position="898"/>
    </location>
</feature>
<dbReference type="GO" id="GO:0035082">
    <property type="term" value="P:axoneme assembly"/>
    <property type="evidence" value="ECO:0007669"/>
    <property type="project" value="TreeGrafter"/>
</dbReference>
<keyword evidence="8" id="KW-1185">Reference proteome</keyword>
<feature type="compositionally biased region" description="Basic and acidic residues" evidence="6">
    <location>
        <begin position="483"/>
        <end position="500"/>
    </location>
</feature>
<dbReference type="PROSITE" id="PS50309">
    <property type="entry name" value="DC"/>
    <property type="match status" value="1"/>
</dbReference>
<feature type="compositionally biased region" description="Basic and acidic residues" evidence="6">
    <location>
        <begin position="93"/>
        <end position="105"/>
    </location>
</feature>
<feature type="compositionally biased region" description="Acidic residues" evidence="6">
    <location>
        <begin position="2583"/>
        <end position="2598"/>
    </location>
</feature>
<dbReference type="PANTHER" id="PTHR23005:SF3">
    <property type="entry name" value="RETINITIS PIGMENTOSA 1-LIKE 1 PROTEIN"/>
    <property type="match status" value="1"/>
</dbReference>
<feature type="compositionally biased region" description="Polar residues" evidence="6">
    <location>
        <begin position="1467"/>
        <end position="1501"/>
    </location>
</feature>
<feature type="compositionally biased region" description="Polar residues" evidence="6">
    <location>
        <begin position="911"/>
        <end position="934"/>
    </location>
</feature>
<dbReference type="GO" id="GO:0005930">
    <property type="term" value="C:axoneme"/>
    <property type="evidence" value="ECO:0007669"/>
    <property type="project" value="TreeGrafter"/>
</dbReference>
<keyword evidence="4" id="KW-0677">Repeat</keyword>
<feature type="compositionally biased region" description="Acidic residues" evidence="6">
    <location>
        <begin position="3176"/>
        <end position="3191"/>
    </location>
</feature>
<feature type="compositionally biased region" description="Acidic residues" evidence="6">
    <location>
        <begin position="3557"/>
        <end position="3570"/>
    </location>
</feature>
<feature type="compositionally biased region" description="Polar residues" evidence="6">
    <location>
        <begin position="1933"/>
        <end position="1944"/>
    </location>
</feature>
<feature type="compositionally biased region" description="Acidic residues" evidence="6">
    <location>
        <begin position="2959"/>
        <end position="2984"/>
    </location>
</feature>
<feature type="compositionally biased region" description="Basic and acidic residues" evidence="6">
    <location>
        <begin position="2286"/>
        <end position="2316"/>
    </location>
</feature>
<dbReference type="SUPFAM" id="SSF89837">
    <property type="entry name" value="Doublecortin (DC)"/>
    <property type="match status" value="1"/>
</dbReference>
<feature type="compositionally biased region" description="Basic and acidic residues" evidence="6">
    <location>
        <begin position="2772"/>
        <end position="2825"/>
    </location>
</feature>
<feature type="compositionally biased region" description="Acidic residues" evidence="6">
    <location>
        <begin position="3505"/>
        <end position="3518"/>
    </location>
</feature>
<feature type="region of interest" description="Disordered" evidence="6">
    <location>
        <begin position="980"/>
        <end position="1150"/>
    </location>
</feature>
<feature type="compositionally biased region" description="Acidic residues" evidence="6">
    <location>
        <begin position="3072"/>
        <end position="3103"/>
    </location>
</feature>
<feature type="region of interest" description="Disordered" evidence="6">
    <location>
        <begin position="2656"/>
        <end position="3432"/>
    </location>
</feature>
<feature type="compositionally biased region" description="Acidic residues" evidence="6">
    <location>
        <begin position="2893"/>
        <end position="2907"/>
    </location>
</feature>
<evidence type="ECO:0000256" key="5">
    <source>
        <dbReference type="ARBA" id="ARBA00023273"/>
    </source>
</evidence>
<feature type="compositionally biased region" description="Polar residues" evidence="6">
    <location>
        <begin position="1758"/>
        <end position="1791"/>
    </location>
</feature>
<dbReference type="Gene3D" id="3.10.20.230">
    <property type="entry name" value="Doublecortin domain"/>
    <property type="match status" value="1"/>
</dbReference>
<feature type="domain" description="Doublecortin" evidence="7">
    <location>
        <begin position="115"/>
        <end position="194"/>
    </location>
</feature>
<feature type="compositionally biased region" description="Basic and acidic residues" evidence="6">
    <location>
        <begin position="3411"/>
        <end position="3420"/>
    </location>
</feature>
<feature type="compositionally biased region" description="Low complexity" evidence="6">
    <location>
        <begin position="1396"/>
        <end position="1408"/>
    </location>
</feature>
<keyword evidence="3" id="KW-0963">Cytoplasm</keyword>
<feature type="compositionally biased region" description="Acidic residues" evidence="6">
    <location>
        <begin position="3621"/>
        <end position="3642"/>
    </location>
</feature>
<feature type="compositionally biased region" description="Acidic residues" evidence="6">
    <location>
        <begin position="2746"/>
        <end position="2771"/>
    </location>
</feature>
<sequence length="3720" mass="404467">MASHKQSFQCFDTITDDPSLKPPFPHGHSSSASFRGSSGSTRLEPLEAHGCYLCADHQQAKAMASEATGAYSNPWYHFQTHPHSQQYTVRRSSRPEEAPGHVEDHHHHHPHRHSRKIVLVKNSDPSVRRSIVLRRRSLRSLALFMDEVSELMQCLIRKLYTLEGHKIDSVQSLLHCPSILVCVGREPFHPLLLDNFRKNSYDKLPKLNTKQRSSVCSDEKGTRKNVNFGLETKRSVIHPRCDSSNRSARLSVSSEKLFPNGLNSLPPGHRGACPHQCENTMDDDIEKRVLVNKDGSLSMEMKVRFRLLHNETLHWSTEVKKAKSTFNESHIVHDDARSLSHGSAESCSEADSLAAGEADEAYSTKRYQRHFEEPHCQHCCAHCQRYDIWKNPVPPDQGSVRHIRSSSSSASSRRIVCKMASTDSIRTMSSEEYTEHVVEKATCIQRTFGQQGDSTVEQCTINHCRSRSEVRSMSPKTKSTSVVEDKPENAHVSENDENRPDVISSNLPKDQLSVQITQPVEEEERPVSVVSSSSQILALLKEDQDDEDIDLPMSTSGTSHGQQEDEESKDAEPNPCSTTSCKSPASPSHLSPRPPSKASSLGQSKRSRKLVSPEVDDEEGRSEASAAHKASSRLKYLVTKDLESPGDSESTDQLEDIQHRTDVQEEEKDERALTLCHLNLIFLIHLVSLKSHTLCLTGSLEERIGEKASSIKSGTSNKSGIKAVTNDDQTLERAPSSISVKSNISARSKMSIELSELEDEDRAPRSISVQSDVSHKSKSDMSEAASFQGDESLNSVKLNTPEAEAALQTELPGERSPSSVSSKSNISSRSRASKNVEAEQDEAQEKEDVQERASSAISVKSTISARSRKSETTPKSGEEMKEKAHSVMSVKSNASLKSNKSKMEEEEIENRASSALSVNSEVSTLSKKSNQSDVEQMEKRPSSARSAKSNISVRSKGSKMSEVAGDDAQLSAAALHISEASNECSTAPEEPCIGTEKSPDKEKRAPSALSTKSNKSKISDMADDVVAGDGDDLRSASAMSSKSNVSVKSVVSELVTEEPLKAQGQTEERAQSALSAQSSRSGVTVSEAVEVAEERPLSAMSSKSNASERSKKSNNLKVLTALPQAGEHQTEERAQSALSARSSVSAISNKSKMLDVLTDEIVDVKDQEERASSALSAKSSISAKSKKSKASATDVKADDKEKGDRVTSAMSARSDISTKTSISAKSKASNVSEIPPEEPDDEESEVKAPSITKSSISVRSNKSKHSGMGVEEEVLNIERPPSSISVISDVTHDENEITNDGEIQERAPSVASAKSRSSVRSRTSNVSGIIIYEPDKEKVERAPSSRSLKSDASGRSDPNYPVNKEKEARTESALSSISARSKKSEDSEINSSVGQRASSTASVTSARSARSKRSNISELAPKEIGNTDTGDVRTSSAMSAKSCSSEKSKCSERTTEEDESASKMVDRTTSSLSVKSNPSITSDATVKSSAVPTKSNASAKSLLSEAEEPDRRSTSVASNASAQTKMSKAGVNTKASHSPSRLSVKSNVSTRSKKSKVSEGEDRTHTNTEDTELNRDESPLSDHSKVSQTENSNECICGAINKPSSPVASSEKNFDHEEIPTSPLSKKSAKSEVSSVGSAYESVFTPTSTSVSIGIVEDHEADDVEEIDGGVVSINSASSLTEICGKSDQCLSESPVEITNEATLTPEERPKSSASAKSNVSGKSKSKSSHCGSTCPTDTIQERDDVASNKSSKIKYVTTLSVSKPSANSSMRQSSQTRGIRPSSKASNVSVHTEIRGQEKAESPDVTHKSQSVCSKCSSKQKIETISHASSASAITDSEKSKTKERSDAEITDRPKSNKSSSSSRLKVNGQKNDVEATVVNEKSNKLKTKSTQKTEDNALKCHSATSVASGNQLSPNPPKSPKKSKKPVILLGSSNDSMLSQNVPAPKPKEEYIDHLNAAAEKPQSCRSDTNVSEIKSEKSSKCRKRIGSGSSCHKMDGDMSELSPSSLPNASPTEVVNEWLKKIPSDTTLCDLGDEFHDNYDSIEPLCTLHLPSGDDNDHGSLPPSDVTKIETQNEMEDTKVANTEGATDKKSPALSEGDHSQRRDEPKMFDSSVLVMKVLLSPKLDRCNSLPEVSSVYGRKLSASAQGLLDCLANLQLLDFGPSAEDGKKEKYRELMSMLKSLWLCDPKDSEKPSGQRNKCLDEEFKARSSSGVDVNSGSTGSGKSSVNDGTQAQINTECEVLETLTKVQEVDETVEGEASETPGSKQDSATPDRANQAQLTPETKDTDEGKLKDDVPSSEETIRSNDSPRELIETPLSSNKSSGNNPKKEDTESDQQEDTSSGSAPKQQRGQLSKRLSQDPDPIWVLNLLNKLEKQFMTHYVNAMAEFKVRWNLDDNEQLDAMICELQDEVRRRIQSSIDRELRKIQGRAGKPRPPKDTMSRESTIQTEQRRRRLKVMRDQSIDPQPAISDDDYTMTGTDFSDQRSDDEYCPCDTCLKKKMASKHVLPVEMLNSAPMMMDFDLRRILQMKKSAPNNEKIEETANEQASEIEVENAGLEAVKEEDEKDGADKEILASSAQEIEDEKQECEEDEEDDTPRHLKKDVDEFAQDEEQEKPETDSELMTVKESTSSFKMNELDEVVANYDIGESDDIMQIEAAKAEASEELTEEESEQQDKTANDETAEDGKNSGTESVEEGETTAEAVAAGENEIPGCDTAEEGDTAEGQTADGQMAEYKTLRDGEAAEDETAEDGQTSEDVTGEECETVDDDNAKEHEIAENEILEDGRSPEYETGEKGESIKDEIGEGHETSENETAEEGKTAEDETGEEGETVIEDNAEEHEAAESETAEDGQIAGDETGEEGETVNEETAEEHEAAESETAEDGQMAGDETGEEGENVNEDTAEEHETAESETAEDGQAAEDETGEEVETVNEETAKEHETAESETAEYGQTTGDETGEEGETVIEDTAEVEETAESETAEDGQTTGDETGEEVETVNEETAKEHETAESETAEYGQTTGDETGEEGETVNEETAKEHETAESETAEDGQTTGDETGEEGETVNKDTVEVEETAESETAEEGQTAEDETGEEVETVNEETAEAHETAESETAEDGQTTGDETGEEGETINDDTAEVHERVENETVEECQTEDETGEEVETISNNTTEEHETAENGETDEDKTAEEGEMTEDKTLEDGQTAGTETVGEDEITEDETAGEAEASAENASIEGETESNIGDDETAEKSDTADNNTVEEHEMAENESVEDGQAETARESDSGEEDTTKESETAADEMAENGQTAEAREGETDDDEPAEDEQNAEESETVEERDTAVGTSVEERGTDENEDDTDDAGTAGGLTAEENETSEVETANEKTTEDETEMSEKEATVEDSNTAEDKNAVVELAEQTPVHEMDKGQSNDEEDIETVSCEASEDNVLSNIEDTESHVLTNLEVTEDETPLKNNGDIVLDSVDDKGEESGKEDDDVEVIASKTGYVGNTGESAEAGDEAEDDTEPDEGEHNRNTLPLQPLLQPKPKDDKPNGAASFNILVTHNSEFEDGADADVEDSETEEHNQVRDLSSESETKPQRKTAHKTFKMLIHSLNFLKLSAAGLPKSKEEDNEHEVEDEEIPEDGSDDAEESSCVEKEEVEQNGKEKAKLSDITEDTSEGDDDQTNETSDDSEDRDWESSGNSLQKQITKSSLESQPGSFEEVQEEQAKKV</sequence>
<evidence type="ECO:0000256" key="1">
    <source>
        <dbReference type="ARBA" id="ARBA00004316"/>
    </source>
</evidence>
<organism evidence="8 9">
    <name type="scientific">Carassius auratus</name>
    <name type="common">Goldfish</name>
    <dbReference type="NCBI Taxonomy" id="7957"/>
    <lineage>
        <taxon>Eukaryota</taxon>
        <taxon>Metazoa</taxon>
        <taxon>Chordata</taxon>
        <taxon>Craniata</taxon>
        <taxon>Vertebrata</taxon>
        <taxon>Euteleostomi</taxon>
        <taxon>Actinopterygii</taxon>
        <taxon>Neopterygii</taxon>
        <taxon>Teleostei</taxon>
        <taxon>Ostariophysi</taxon>
        <taxon>Cypriniformes</taxon>
        <taxon>Cyprinidae</taxon>
        <taxon>Cyprininae</taxon>
        <taxon>Carassius</taxon>
    </lineage>
</organism>
<feature type="compositionally biased region" description="Polar residues" evidence="6">
    <location>
        <begin position="852"/>
        <end position="865"/>
    </location>
</feature>
<dbReference type="PANTHER" id="PTHR23005">
    <property type="entry name" value="RETINITIS PIGMENTOSA 1 PROTEIN"/>
    <property type="match status" value="1"/>
</dbReference>
<feature type="region of interest" description="Disordered" evidence="6">
    <location>
        <begin position="1961"/>
        <end position="2013"/>
    </location>
</feature>
<dbReference type="RefSeq" id="XP_026051047.1">
    <property type="nucleotide sequence ID" value="XM_026195262.1"/>
</dbReference>
<feature type="compositionally biased region" description="Basic and acidic residues" evidence="6">
    <location>
        <begin position="3643"/>
        <end position="3661"/>
    </location>
</feature>
<evidence type="ECO:0000256" key="6">
    <source>
        <dbReference type="SAM" id="MobiDB-lite"/>
    </source>
</evidence>
<feature type="region of interest" description="Disordered" evidence="6">
    <location>
        <begin position="91"/>
        <end position="115"/>
    </location>
</feature>
<accession>A0A6P6IX74</accession>
<feature type="region of interest" description="Disordered" evidence="6">
    <location>
        <begin position="2209"/>
        <end position="2235"/>
    </location>
</feature>
<dbReference type="GO" id="GO:0035556">
    <property type="term" value="P:intracellular signal transduction"/>
    <property type="evidence" value="ECO:0007669"/>
    <property type="project" value="InterPro"/>
</dbReference>
<feature type="compositionally biased region" description="Low complexity" evidence="6">
    <location>
        <begin position="1172"/>
        <end position="1183"/>
    </location>
</feature>
<evidence type="ECO:0000256" key="4">
    <source>
        <dbReference type="ARBA" id="ARBA00022737"/>
    </source>
</evidence>
<feature type="compositionally biased region" description="Polar residues" evidence="6">
    <location>
        <begin position="1602"/>
        <end position="1611"/>
    </location>
</feature>
<feature type="region of interest" description="Disordered" evidence="6">
    <location>
        <begin position="2256"/>
        <end position="2360"/>
    </location>
</feature>
<feature type="compositionally biased region" description="Acidic residues" evidence="6">
    <location>
        <begin position="3025"/>
        <end position="3034"/>
    </location>
</feature>
<feature type="compositionally biased region" description="Polar residues" evidence="6">
    <location>
        <begin position="1730"/>
        <end position="1739"/>
    </location>
</feature>
<feature type="compositionally biased region" description="Basic and acidic residues" evidence="6">
    <location>
        <begin position="3571"/>
        <end position="3587"/>
    </location>
</feature>
<feature type="compositionally biased region" description="Basic and acidic residues" evidence="6">
    <location>
        <begin position="3274"/>
        <end position="3290"/>
    </location>
</feature>